<keyword evidence="3" id="KW-1185">Reference proteome</keyword>
<keyword evidence="1" id="KW-1133">Transmembrane helix</keyword>
<dbReference type="Proteomes" id="UP001139344">
    <property type="component" value="Unassembled WGS sequence"/>
</dbReference>
<accession>A0A9X1UX17</accession>
<evidence type="ECO:0000256" key="1">
    <source>
        <dbReference type="SAM" id="Phobius"/>
    </source>
</evidence>
<dbReference type="RefSeq" id="WP_240097952.1">
    <property type="nucleotide sequence ID" value="NZ_JAJSON010000018.1"/>
</dbReference>
<sequence length="93" mass="10126">MKLYTKLYEDFEEMYLGYAALAIIASSCLGSVAAMLILMNGHGFWNMVELFLVVSVCMGFNAGVLAQLKTKVVFNSLIISLAVSIILIIANSI</sequence>
<feature type="transmembrane region" description="Helical" evidence="1">
    <location>
        <begin position="50"/>
        <end position="66"/>
    </location>
</feature>
<keyword evidence="1" id="KW-0812">Transmembrane</keyword>
<reference evidence="2" key="1">
    <citation type="submission" date="2021-12" db="EMBL/GenBank/DDBJ databases">
        <title>Description of Gramella crocea sp. nov., a new bacterium isolated from activated sludge.</title>
        <authorList>
            <person name="Zhang X."/>
        </authorList>
    </citation>
    <scope>NUCLEOTIDE SEQUENCE</scope>
    <source>
        <strain evidence="2">YB25</strain>
    </source>
</reference>
<organism evidence="2 3">
    <name type="scientific">Christiangramia crocea</name>
    <dbReference type="NCBI Taxonomy" id="2904124"/>
    <lineage>
        <taxon>Bacteria</taxon>
        <taxon>Pseudomonadati</taxon>
        <taxon>Bacteroidota</taxon>
        <taxon>Flavobacteriia</taxon>
        <taxon>Flavobacteriales</taxon>
        <taxon>Flavobacteriaceae</taxon>
        <taxon>Christiangramia</taxon>
    </lineage>
</organism>
<comment type="caution">
    <text evidence="2">The sequence shown here is derived from an EMBL/GenBank/DDBJ whole genome shotgun (WGS) entry which is preliminary data.</text>
</comment>
<name>A0A9X1UX17_9FLAO</name>
<keyword evidence="1" id="KW-0472">Membrane</keyword>
<gene>
    <name evidence="2" type="ORF">LU635_08005</name>
</gene>
<evidence type="ECO:0000313" key="3">
    <source>
        <dbReference type="Proteomes" id="UP001139344"/>
    </source>
</evidence>
<dbReference type="PROSITE" id="PS51257">
    <property type="entry name" value="PROKAR_LIPOPROTEIN"/>
    <property type="match status" value="1"/>
</dbReference>
<feature type="transmembrane region" description="Helical" evidence="1">
    <location>
        <begin position="15"/>
        <end position="38"/>
    </location>
</feature>
<protein>
    <submittedName>
        <fullName evidence="2">Uncharacterized protein</fullName>
    </submittedName>
</protein>
<feature type="transmembrane region" description="Helical" evidence="1">
    <location>
        <begin position="72"/>
        <end position="90"/>
    </location>
</feature>
<evidence type="ECO:0000313" key="2">
    <source>
        <dbReference type="EMBL" id="MCG9971576.1"/>
    </source>
</evidence>
<dbReference type="EMBL" id="JAJSON010000018">
    <property type="protein sequence ID" value="MCG9971576.1"/>
    <property type="molecule type" value="Genomic_DNA"/>
</dbReference>
<dbReference type="AlphaFoldDB" id="A0A9X1UX17"/>
<proteinExistence type="predicted"/>